<dbReference type="GO" id="GO:0045039">
    <property type="term" value="P:protein insertion into mitochondrial inner membrane"/>
    <property type="evidence" value="ECO:0007669"/>
    <property type="project" value="EnsemblFungi"/>
</dbReference>
<dbReference type="GeneID" id="11502216"/>
<name>G8ZT37_TORDE</name>
<feature type="compositionally biased region" description="Basic and acidic residues" evidence="12">
    <location>
        <begin position="244"/>
        <end position="256"/>
    </location>
</feature>
<dbReference type="InterPro" id="IPR021056">
    <property type="entry name" value="Mt_import_IM_translocase_Tim54"/>
</dbReference>
<dbReference type="PANTHER" id="PTHR12358">
    <property type="entry name" value="SPHINGOSINE KINASE"/>
    <property type="match status" value="1"/>
</dbReference>
<dbReference type="RefSeq" id="XP_003680992.1">
    <property type="nucleotide sequence ID" value="XM_003680944.1"/>
</dbReference>
<keyword evidence="7" id="KW-0653">Protein transport</keyword>
<keyword evidence="10" id="KW-0496">Mitochondrion</keyword>
<dbReference type="PANTHER" id="PTHR12358:SF101">
    <property type="entry name" value="MITOCHONDRIAL IMPORT INNER MEMBRANE TRANSLOCASE SUBUNIT TIM54"/>
    <property type="match status" value="1"/>
</dbReference>
<comment type="similarity">
    <text evidence="2">Belongs to the TIM54 family.</text>
</comment>
<keyword evidence="14" id="KW-1185">Reference proteome</keyword>
<comment type="subcellular location">
    <subcellularLocation>
        <location evidence="1">Mitochondrion inner membrane</location>
        <topology evidence="1">Single-pass membrane protein</topology>
    </subcellularLocation>
</comment>
<keyword evidence="5" id="KW-0812">Transmembrane</keyword>
<dbReference type="InParanoid" id="G8ZT37"/>
<gene>
    <name evidence="13" type="primary">TDEL0D01970</name>
    <name evidence="13" type="ORF">TDEL_0D01970</name>
</gene>
<evidence type="ECO:0000313" key="14">
    <source>
        <dbReference type="Proteomes" id="UP000005627"/>
    </source>
</evidence>
<evidence type="ECO:0000256" key="3">
    <source>
        <dbReference type="ARBA" id="ARBA00020796"/>
    </source>
</evidence>
<protein>
    <recommendedName>
        <fullName evidence="3">Mitochondrial import inner membrane translocase subunit TIM54</fullName>
    </recommendedName>
</protein>
<feature type="region of interest" description="Disordered" evidence="12">
    <location>
        <begin position="239"/>
        <end position="297"/>
    </location>
</feature>
<dbReference type="Pfam" id="PF11711">
    <property type="entry name" value="Tim54"/>
    <property type="match status" value="1"/>
</dbReference>
<keyword evidence="9" id="KW-0811">Translocation</keyword>
<evidence type="ECO:0000256" key="6">
    <source>
        <dbReference type="ARBA" id="ARBA00022792"/>
    </source>
</evidence>
<dbReference type="GO" id="GO:0008320">
    <property type="term" value="F:protein transmembrane transporter activity"/>
    <property type="evidence" value="ECO:0007669"/>
    <property type="project" value="EnsemblFungi"/>
</dbReference>
<dbReference type="Proteomes" id="UP000005627">
    <property type="component" value="Chromosome 4"/>
</dbReference>
<dbReference type="HOGENOM" id="CLU_039097_0_0_1"/>
<sequence length="443" mass="50585">MSDSGSQAKKPKPGFTNPAFKAMGIPPLKLPSRNWMIFWSVLTVSVSGIVYDKHRQKQIRNHYKDIVEPLASGNLEVNTKPRKITVFIAPPPSDYLDTSLKVWKRYVKPILYYAGLDYEVIEEEKQGVIRTEVANRIREVRKQLRELASGKQDGENAQRLASQDQDEFDPELAKKYKSEFDFRDAIGIFYKTSKPQIIYEDSQNPDPSLAGGIICLGRGAYKEYITGLHEGLLGPLDPPASVEPKVEETQVEEPKVENMQGTDLKVENAQGEDLKENVQDEKEGEKDDKEEETKDEKVLKPFITSDNYSEADIPQELQFQRGLFIKDPSTGIPILPHQAILMIPIPNLIGFLNIPERIYRFYQKRFYAEAVCSAVTDVVEQKNIRPYHSPQDLALGAEEEDWPKSWVKEGLKRKSEWTAELKDDPRVTELLTVYNKGKEEPEK</sequence>
<dbReference type="eggNOG" id="ENOG502QPMQ">
    <property type="taxonomic scope" value="Eukaryota"/>
</dbReference>
<evidence type="ECO:0000256" key="12">
    <source>
        <dbReference type="SAM" id="MobiDB-lite"/>
    </source>
</evidence>
<organism evidence="13 14">
    <name type="scientific">Torulaspora delbrueckii</name>
    <name type="common">Yeast</name>
    <name type="synonym">Candida colliculosa</name>
    <dbReference type="NCBI Taxonomy" id="4950"/>
    <lineage>
        <taxon>Eukaryota</taxon>
        <taxon>Fungi</taxon>
        <taxon>Dikarya</taxon>
        <taxon>Ascomycota</taxon>
        <taxon>Saccharomycotina</taxon>
        <taxon>Saccharomycetes</taxon>
        <taxon>Saccharomycetales</taxon>
        <taxon>Saccharomycetaceae</taxon>
        <taxon>Torulaspora</taxon>
    </lineage>
</organism>
<dbReference type="InterPro" id="IPR050187">
    <property type="entry name" value="Lipid_Phosphate_FormReg"/>
</dbReference>
<dbReference type="AlphaFoldDB" id="G8ZT37"/>
<feature type="compositionally biased region" description="Basic and acidic residues" evidence="12">
    <location>
        <begin position="272"/>
        <end position="297"/>
    </location>
</feature>
<keyword evidence="8" id="KW-1133">Transmembrane helix</keyword>
<dbReference type="STRING" id="1076872.G8ZT37"/>
<accession>G8ZT37</accession>
<keyword evidence="6" id="KW-0999">Mitochondrion inner membrane</keyword>
<evidence type="ECO:0000256" key="11">
    <source>
        <dbReference type="ARBA" id="ARBA00023136"/>
    </source>
</evidence>
<dbReference type="OrthoDB" id="5598305at2759"/>
<evidence type="ECO:0000313" key="13">
    <source>
        <dbReference type="EMBL" id="CCE91781.1"/>
    </source>
</evidence>
<evidence type="ECO:0000256" key="7">
    <source>
        <dbReference type="ARBA" id="ARBA00022927"/>
    </source>
</evidence>
<keyword evidence="11" id="KW-0472">Membrane</keyword>
<dbReference type="KEGG" id="tdl:TDEL_0D01970"/>
<evidence type="ECO:0000256" key="10">
    <source>
        <dbReference type="ARBA" id="ARBA00023128"/>
    </source>
</evidence>
<reference evidence="13 14" key="1">
    <citation type="journal article" date="2011" name="Proc. Natl. Acad. Sci. U.S.A.">
        <title>Evolutionary erosion of yeast sex chromosomes by mating-type switching accidents.</title>
        <authorList>
            <person name="Gordon J.L."/>
            <person name="Armisen D."/>
            <person name="Proux-Wera E."/>
            <person name="Oheigeartaigh S.S."/>
            <person name="Byrne K.P."/>
            <person name="Wolfe K.H."/>
        </authorList>
    </citation>
    <scope>NUCLEOTIDE SEQUENCE [LARGE SCALE GENOMIC DNA]</scope>
    <source>
        <strain evidence="14">ATCC 10662 / CBS 1146 / NBRC 0425 / NCYC 2629 / NRRL Y-866</strain>
    </source>
</reference>
<dbReference type="FunCoup" id="G8ZT37">
    <property type="interactions" value="35"/>
</dbReference>
<evidence type="ECO:0000256" key="1">
    <source>
        <dbReference type="ARBA" id="ARBA00004434"/>
    </source>
</evidence>
<evidence type="ECO:0000256" key="5">
    <source>
        <dbReference type="ARBA" id="ARBA00022692"/>
    </source>
</evidence>
<evidence type="ECO:0000256" key="2">
    <source>
        <dbReference type="ARBA" id="ARBA00006355"/>
    </source>
</evidence>
<dbReference type="EMBL" id="HE616745">
    <property type="protein sequence ID" value="CCE91781.1"/>
    <property type="molecule type" value="Genomic_DNA"/>
</dbReference>
<dbReference type="GO" id="GO:0042721">
    <property type="term" value="C:TIM22 mitochondrial import inner membrane insertion complex"/>
    <property type="evidence" value="ECO:0007669"/>
    <property type="project" value="EnsemblFungi"/>
</dbReference>
<evidence type="ECO:0000256" key="9">
    <source>
        <dbReference type="ARBA" id="ARBA00023010"/>
    </source>
</evidence>
<keyword evidence="4" id="KW-0813">Transport</keyword>
<proteinExistence type="inferred from homology"/>
<feature type="region of interest" description="Disordered" evidence="12">
    <location>
        <begin position="148"/>
        <end position="168"/>
    </location>
</feature>
<evidence type="ECO:0000256" key="8">
    <source>
        <dbReference type="ARBA" id="ARBA00022989"/>
    </source>
</evidence>
<evidence type="ECO:0000256" key="4">
    <source>
        <dbReference type="ARBA" id="ARBA00022448"/>
    </source>
</evidence>